<dbReference type="Proteomes" id="UP000236286">
    <property type="component" value="Unassembled WGS sequence"/>
</dbReference>
<dbReference type="InterPro" id="IPR021880">
    <property type="entry name" value="DUF3489"/>
</dbReference>
<organism evidence="2 3">
    <name type="scientific">Methylocella silvestris</name>
    <dbReference type="NCBI Taxonomy" id="199596"/>
    <lineage>
        <taxon>Bacteria</taxon>
        <taxon>Pseudomonadati</taxon>
        <taxon>Pseudomonadota</taxon>
        <taxon>Alphaproteobacteria</taxon>
        <taxon>Hyphomicrobiales</taxon>
        <taxon>Beijerinckiaceae</taxon>
        <taxon>Methylocella</taxon>
    </lineage>
</organism>
<feature type="region of interest" description="Disordered" evidence="1">
    <location>
        <begin position="66"/>
        <end position="86"/>
    </location>
</feature>
<dbReference type="AlphaFoldDB" id="A0A2J7TBL2"/>
<sequence length="86" mass="9298">MGSQPRPRAGTKQDAMLRRPQGATLAAIMTATGWQQHSVRGFLAAVVRKKLGLTLASERTGDARVYRLPTEDSGPPAKEKARRKAA</sequence>
<dbReference type="EMBL" id="PDZR01000069">
    <property type="protein sequence ID" value="PNG24162.1"/>
    <property type="molecule type" value="Genomic_DNA"/>
</dbReference>
<evidence type="ECO:0000256" key="1">
    <source>
        <dbReference type="SAM" id="MobiDB-lite"/>
    </source>
</evidence>
<gene>
    <name evidence="2" type="ORF">CR492_20260</name>
</gene>
<protein>
    <recommendedName>
        <fullName evidence="4">DUF3489 domain-containing protein</fullName>
    </recommendedName>
</protein>
<proteinExistence type="predicted"/>
<dbReference type="Pfam" id="PF11994">
    <property type="entry name" value="DUF3489"/>
    <property type="match status" value="1"/>
</dbReference>
<evidence type="ECO:0000313" key="3">
    <source>
        <dbReference type="Proteomes" id="UP000236286"/>
    </source>
</evidence>
<accession>A0A2J7TBL2</accession>
<dbReference type="OrthoDB" id="7206991at2"/>
<evidence type="ECO:0008006" key="4">
    <source>
        <dbReference type="Google" id="ProtNLM"/>
    </source>
</evidence>
<feature type="region of interest" description="Disordered" evidence="1">
    <location>
        <begin position="1"/>
        <end position="20"/>
    </location>
</feature>
<evidence type="ECO:0000313" key="2">
    <source>
        <dbReference type="EMBL" id="PNG24162.1"/>
    </source>
</evidence>
<name>A0A2J7TBL2_METSI</name>
<comment type="caution">
    <text evidence="2">The sequence shown here is derived from an EMBL/GenBank/DDBJ whole genome shotgun (WGS) entry which is preliminary data.</text>
</comment>
<reference evidence="2 3" key="1">
    <citation type="submission" date="2017-10" db="EMBL/GenBank/DDBJ databases">
        <title>Genome announcement of Methylocella silvestris TVC from permafrost.</title>
        <authorList>
            <person name="Wang J."/>
            <person name="Geng K."/>
            <person name="Ul-Haque F."/>
            <person name="Crombie A.T."/>
            <person name="Street L.E."/>
            <person name="Wookey P.A."/>
            <person name="Murrell J.C."/>
            <person name="Pratscher J."/>
        </authorList>
    </citation>
    <scope>NUCLEOTIDE SEQUENCE [LARGE SCALE GENOMIC DNA]</scope>
    <source>
        <strain evidence="2 3">TVC</strain>
    </source>
</reference>